<keyword evidence="5" id="KW-1185">Reference proteome</keyword>
<dbReference type="AlphaFoldDB" id="A0A1I7RIV6"/>
<name>A0A1I7RIV6_BURXY</name>
<dbReference type="EMBL" id="CAJFCV020000004">
    <property type="protein sequence ID" value="CAG9119122.1"/>
    <property type="molecule type" value="Genomic_DNA"/>
</dbReference>
<gene>
    <name evidence="2" type="ORF">BXYJ_LOCUS10482</name>
</gene>
<dbReference type="EMBL" id="CAJFDI010000004">
    <property type="protein sequence ID" value="CAD5228513.1"/>
    <property type="molecule type" value="Genomic_DNA"/>
</dbReference>
<dbReference type="SMR" id="A0A1I7RIV6"/>
<sequence>MNKHTQSRSGHKEPCGAMDSTPALRLLQQMNPGLFGEPMFEQPMKSENGFATINATVQRLMFWLMLKCNEGLSRAEEPPLLQPEVNAQEPMFHIPQTERWLAKKQSRKQQSSLTLRDEVLRLVDDARRSRPKLRYDPFDPVENQKYMTNDPTSPYRHHPINQKRSRNAEIISDICLFFVQQALLHDPLYDILDEETLKLLGLDDHKIENIQEN</sequence>
<dbReference type="WBParaSite" id="BXY_0063800.1">
    <property type="protein sequence ID" value="BXY_0063800.1"/>
    <property type="gene ID" value="BXY_0063800"/>
</dbReference>
<evidence type="ECO:0000313" key="3">
    <source>
        <dbReference type="EMBL" id="CAG9119122.1"/>
    </source>
</evidence>
<evidence type="ECO:0000313" key="6">
    <source>
        <dbReference type="WBParaSite" id="BXY_0063800.1"/>
    </source>
</evidence>
<organism evidence="4 6">
    <name type="scientific">Bursaphelenchus xylophilus</name>
    <name type="common">Pinewood nematode worm</name>
    <name type="synonym">Aphelenchoides xylophilus</name>
    <dbReference type="NCBI Taxonomy" id="6326"/>
    <lineage>
        <taxon>Eukaryota</taxon>
        <taxon>Metazoa</taxon>
        <taxon>Ecdysozoa</taxon>
        <taxon>Nematoda</taxon>
        <taxon>Chromadorea</taxon>
        <taxon>Rhabditida</taxon>
        <taxon>Tylenchina</taxon>
        <taxon>Tylenchomorpha</taxon>
        <taxon>Aphelenchoidea</taxon>
        <taxon>Aphelenchoididae</taxon>
        <taxon>Bursaphelenchus</taxon>
    </lineage>
</organism>
<reference evidence="6" key="1">
    <citation type="submission" date="2016-11" db="UniProtKB">
        <authorList>
            <consortium name="WormBaseParasite"/>
        </authorList>
    </citation>
    <scope>IDENTIFICATION</scope>
</reference>
<proteinExistence type="predicted"/>
<dbReference type="Proteomes" id="UP000582659">
    <property type="component" value="Unassembled WGS sequence"/>
</dbReference>
<evidence type="ECO:0000313" key="5">
    <source>
        <dbReference type="Proteomes" id="UP000659654"/>
    </source>
</evidence>
<evidence type="ECO:0000256" key="1">
    <source>
        <dbReference type="SAM" id="MobiDB-lite"/>
    </source>
</evidence>
<reference evidence="3" key="2">
    <citation type="submission" date="2020-08" db="EMBL/GenBank/DDBJ databases">
        <authorList>
            <person name="Kikuchi T."/>
        </authorList>
    </citation>
    <scope>NUCLEOTIDE SEQUENCE</scope>
    <source>
        <strain evidence="2">Ka4C1</strain>
    </source>
</reference>
<protein>
    <submittedName>
        <fullName evidence="2">(pine wood nematode) hypothetical protein</fullName>
    </submittedName>
</protein>
<feature type="region of interest" description="Disordered" evidence="1">
    <location>
        <begin position="133"/>
        <end position="159"/>
    </location>
</feature>
<evidence type="ECO:0000313" key="4">
    <source>
        <dbReference type="Proteomes" id="UP000095284"/>
    </source>
</evidence>
<dbReference type="Proteomes" id="UP000659654">
    <property type="component" value="Unassembled WGS sequence"/>
</dbReference>
<dbReference type="Proteomes" id="UP000095284">
    <property type="component" value="Unplaced"/>
</dbReference>
<accession>A0A1I7RIV6</accession>
<evidence type="ECO:0000313" key="2">
    <source>
        <dbReference type="EMBL" id="CAD5228513.1"/>
    </source>
</evidence>